<dbReference type="EMBL" id="JAHRHJ020000004">
    <property type="protein sequence ID" value="KAH9318001.1"/>
    <property type="molecule type" value="Genomic_DNA"/>
</dbReference>
<evidence type="ECO:0000256" key="2">
    <source>
        <dbReference type="SAM" id="Phobius"/>
    </source>
</evidence>
<protein>
    <submittedName>
        <fullName evidence="3">Uncharacterized protein</fullName>
    </submittedName>
</protein>
<feature type="region of interest" description="Disordered" evidence="1">
    <location>
        <begin position="426"/>
        <end position="461"/>
    </location>
</feature>
<keyword evidence="2" id="KW-1133">Transmembrane helix</keyword>
<keyword evidence="4" id="KW-1185">Reference proteome</keyword>
<dbReference type="PANTHER" id="PTHR37254">
    <property type="entry name" value="OS01G0100500 PROTEIN"/>
    <property type="match status" value="1"/>
</dbReference>
<keyword evidence="2" id="KW-0472">Membrane</keyword>
<accession>A0AA38G7R8</accession>
<gene>
    <name evidence="3" type="ORF">KI387_019770</name>
</gene>
<dbReference type="OMA" id="NGSHCAC"/>
<feature type="transmembrane region" description="Helical" evidence="2">
    <location>
        <begin position="268"/>
        <end position="288"/>
    </location>
</feature>
<evidence type="ECO:0000313" key="3">
    <source>
        <dbReference type="EMBL" id="KAH9318001.1"/>
    </source>
</evidence>
<sequence>DEQKIVVKRKTELGGTFSVASLIFFLGLSSALLYQIISKRSVEVQNVRPANALDLKSFVNDMDFNITTVSSMSCAQLRGLGTLQTGVPGFIDERTLPLSDLVKADCHNTSRGPTVRFQCNHCELTKDNYYISWHFIDFPNSPAAAVGFHFNLTAKKPGSNEHVSVLSGAVKAGVNDSDNTPLTLRGTVGNILNFRLVPRSFQNVHNLRIIQAFFHEFIPGSFHSRTNELRASFQNPKDGLLNVTFHVNFLSDYIVEIDTEDIMGPVTFLADLGGLYAISIALFFYLLAQFEYRVNSLRYEDNSLLKLEARRRAREHWGKLRKYVMYTWGHNSSDALPSGTNKSNIIQRKTLGIHQPLEFSERCTSIDIRGKSQQTGGLKSEGTEKTANWQQLKNCLHGSGGMELNKENVADTEGRLKGPLCIEQASEQESRSIEMIDPRKRKEASAMARKSESLGRNPPWLSNKEFLPAVPEIPIDQQMDIKSLQRYLGNLYEYNVRLREDFLAAQSVLGDIVHRLSPH</sequence>
<proteinExistence type="predicted"/>
<feature type="non-terminal residue" evidence="3">
    <location>
        <position position="519"/>
    </location>
</feature>
<evidence type="ECO:0000256" key="1">
    <source>
        <dbReference type="SAM" id="MobiDB-lite"/>
    </source>
</evidence>
<name>A0AA38G7R8_TAXCH</name>
<feature type="transmembrane region" description="Helical" evidence="2">
    <location>
        <begin position="12"/>
        <end position="37"/>
    </location>
</feature>
<evidence type="ECO:0000313" key="4">
    <source>
        <dbReference type="Proteomes" id="UP000824469"/>
    </source>
</evidence>
<dbReference type="Proteomes" id="UP000824469">
    <property type="component" value="Unassembled WGS sequence"/>
</dbReference>
<dbReference type="AlphaFoldDB" id="A0AA38G7R8"/>
<feature type="non-terminal residue" evidence="3">
    <location>
        <position position="1"/>
    </location>
</feature>
<organism evidence="3 4">
    <name type="scientific">Taxus chinensis</name>
    <name type="common">Chinese yew</name>
    <name type="synonym">Taxus wallichiana var. chinensis</name>
    <dbReference type="NCBI Taxonomy" id="29808"/>
    <lineage>
        <taxon>Eukaryota</taxon>
        <taxon>Viridiplantae</taxon>
        <taxon>Streptophyta</taxon>
        <taxon>Embryophyta</taxon>
        <taxon>Tracheophyta</taxon>
        <taxon>Spermatophyta</taxon>
        <taxon>Pinopsida</taxon>
        <taxon>Pinidae</taxon>
        <taxon>Conifers II</taxon>
        <taxon>Cupressales</taxon>
        <taxon>Taxaceae</taxon>
        <taxon>Taxus</taxon>
    </lineage>
</organism>
<feature type="compositionally biased region" description="Basic and acidic residues" evidence="1">
    <location>
        <begin position="428"/>
        <end position="453"/>
    </location>
</feature>
<dbReference type="PANTHER" id="PTHR37254:SF1">
    <property type="entry name" value="OS01G0100500 PROTEIN"/>
    <property type="match status" value="1"/>
</dbReference>
<comment type="caution">
    <text evidence="3">The sequence shown here is derived from an EMBL/GenBank/DDBJ whole genome shotgun (WGS) entry which is preliminary data.</text>
</comment>
<reference evidence="3 4" key="1">
    <citation type="journal article" date="2021" name="Nat. Plants">
        <title>The Taxus genome provides insights into paclitaxel biosynthesis.</title>
        <authorList>
            <person name="Xiong X."/>
            <person name="Gou J."/>
            <person name="Liao Q."/>
            <person name="Li Y."/>
            <person name="Zhou Q."/>
            <person name="Bi G."/>
            <person name="Li C."/>
            <person name="Du R."/>
            <person name="Wang X."/>
            <person name="Sun T."/>
            <person name="Guo L."/>
            <person name="Liang H."/>
            <person name="Lu P."/>
            <person name="Wu Y."/>
            <person name="Zhang Z."/>
            <person name="Ro D.K."/>
            <person name="Shang Y."/>
            <person name="Huang S."/>
            <person name="Yan J."/>
        </authorList>
    </citation>
    <scope>NUCLEOTIDE SEQUENCE [LARGE SCALE GENOMIC DNA]</scope>
    <source>
        <strain evidence="3">Ta-2019</strain>
    </source>
</reference>
<keyword evidence="2" id="KW-0812">Transmembrane</keyword>